<protein>
    <recommendedName>
        <fullName evidence="3">Ribosomal protein S12</fullName>
    </recommendedName>
</protein>
<dbReference type="Proteomes" id="UP001054945">
    <property type="component" value="Unassembled WGS sequence"/>
</dbReference>
<reference evidence="1 2" key="1">
    <citation type="submission" date="2021-06" db="EMBL/GenBank/DDBJ databases">
        <title>Caerostris extrusa draft genome.</title>
        <authorList>
            <person name="Kono N."/>
            <person name="Arakawa K."/>
        </authorList>
    </citation>
    <scope>NUCLEOTIDE SEQUENCE [LARGE SCALE GENOMIC DNA]</scope>
</reference>
<sequence length="111" mass="12487">MAWKSGSQTPSSNKLSLTRFRGLDSIHGGAASSLGHPTNVQLLNSPIKIFTIRTLKKTFKLVKLCTEQKTWIKAHPLWHPGKGQRILWRDLQPVEGGHCIYKTAQKGRQGW</sequence>
<evidence type="ECO:0000313" key="1">
    <source>
        <dbReference type="EMBL" id="GIY64188.1"/>
    </source>
</evidence>
<organism evidence="1 2">
    <name type="scientific">Caerostris extrusa</name>
    <name type="common">Bark spider</name>
    <name type="synonym">Caerostris bankana</name>
    <dbReference type="NCBI Taxonomy" id="172846"/>
    <lineage>
        <taxon>Eukaryota</taxon>
        <taxon>Metazoa</taxon>
        <taxon>Ecdysozoa</taxon>
        <taxon>Arthropoda</taxon>
        <taxon>Chelicerata</taxon>
        <taxon>Arachnida</taxon>
        <taxon>Araneae</taxon>
        <taxon>Araneomorphae</taxon>
        <taxon>Entelegynae</taxon>
        <taxon>Araneoidea</taxon>
        <taxon>Araneidae</taxon>
        <taxon>Caerostris</taxon>
    </lineage>
</organism>
<proteinExistence type="predicted"/>
<name>A0AAV4V2X1_CAEEX</name>
<evidence type="ECO:0008006" key="3">
    <source>
        <dbReference type="Google" id="ProtNLM"/>
    </source>
</evidence>
<dbReference type="AlphaFoldDB" id="A0AAV4V2X1"/>
<accession>A0AAV4V2X1</accession>
<evidence type="ECO:0000313" key="2">
    <source>
        <dbReference type="Proteomes" id="UP001054945"/>
    </source>
</evidence>
<keyword evidence="2" id="KW-1185">Reference proteome</keyword>
<comment type="caution">
    <text evidence="1">The sequence shown here is derived from an EMBL/GenBank/DDBJ whole genome shotgun (WGS) entry which is preliminary data.</text>
</comment>
<gene>
    <name evidence="1" type="ORF">CEXT_716251</name>
</gene>
<dbReference type="EMBL" id="BPLR01013840">
    <property type="protein sequence ID" value="GIY64188.1"/>
    <property type="molecule type" value="Genomic_DNA"/>
</dbReference>